<dbReference type="HOGENOM" id="CLU_031993_0_0_1"/>
<dbReference type="RefSeq" id="XP_003650012.1">
    <property type="nucleotide sequence ID" value="XM_003649964.1"/>
</dbReference>
<dbReference type="OrthoDB" id="5295362at2759"/>
<gene>
    <name evidence="2" type="ORF">THITE_2109214</name>
</gene>
<dbReference type="PANTHER" id="PTHR47657">
    <property type="entry name" value="STEROL REGULATORY ELEMENT-BINDING PROTEIN ECM22"/>
    <property type="match status" value="1"/>
</dbReference>
<reference evidence="2 3" key="1">
    <citation type="journal article" date="2011" name="Nat. Biotechnol.">
        <title>Comparative genomic analysis of the thermophilic biomass-degrading fungi Myceliophthora thermophila and Thielavia terrestris.</title>
        <authorList>
            <person name="Berka R.M."/>
            <person name="Grigoriev I.V."/>
            <person name="Otillar R."/>
            <person name="Salamov A."/>
            <person name="Grimwood J."/>
            <person name="Reid I."/>
            <person name="Ishmael N."/>
            <person name="John T."/>
            <person name="Darmond C."/>
            <person name="Moisan M.-C."/>
            <person name="Henrissat B."/>
            <person name="Coutinho P.M."/>
            <person name="Lombard V."/>
            <person name="Natvig D.O."/>
            <person name="Lindquist E."/>
            <person name="Schmutz J."/>
            <person name="Lucas S."/>
            <person name="Harris P."/>
            <person name="Powlowski J."/>
            <person name="Bellemare A."/>
            <person name="Taylor D."/>
            <person name="Butler G."/>
            <person name="de Vries R.P."/>
            <person name="Allijn I.E."/>
            <person name="van den Brink J."/>
            <person name="Ushinsky S."/>
            <person name="Storms R."/>
            <person name="Powell A.J."/>
            <person name="Paulsen I.T."/>
            <person name="Elbourne L.D.H."/>
            <person name="Baker S.E."/>
            <person name="Magnuson J."/>
            <person name="LaBoissiere S."/>
            <person name="Clutterbuck A.J."/>
            <person name="Martinez D."/>
            <person name="Wogulis M."/>
            <person name="de Leon A.L."/>
            <person name="Rey M.W."/>
            <person name="Tsang A."/>
        </authorList>
    </citation>
    <scope>NUCLEOTIDE SEQUENCE [LARGE SCALE GENOMIC DNA]</scope>
    <source>
        <strain evidence="3">ATCC 38088 / NRRL 8126</strain>
    </source>
</reference>
<dbReference type="eggNOG" id="ENOG502SHVN">
    <property type="taxonomic scope" value="Eukaryota"/>
</dbReference>
<dbReference type="GeneID" id="11521401"/>
<feature type="region of interest" description="Disordered" evidence="1">
    <location>
        <begin position="15"/>
        <end position="40"/>
    </location>
</feature>
<dbReference type="Proteomes" id="UP000008181">
    <property type="component" value="Chromosome 1"/>
</dbReference>
<dbReference type="EMBL" id="CP003009">
    <property type="protein sequence ID" value="AEO63676.1"/>
    <property type="molecule type" value="Genomic_DNA"/>
</dbReference>
<organism evidence="2 3">
    <name type="scientific">Thermothielavioides terrestris (strain ATCC 38088 / NRRL 8126)</name>
    <name type="common">Thielavia terrestris</name>
    <dbReference type="NCBI Taxonomy" id="578455"/>
    <lineage>
        <taxon>Eukaryota</taxon>
        <taxon>Fungi</taxon>
        <taxon>Dikarya</taxon>
        <taxon>Ascomycota</taxon>
        <taxon>Pezizomycotina</taxon>
        <taxon>Sordariomycetes</taxon>
        <taxon>Sordariomycetidae</taxon>
        <taxon>Sordariales</taxon>
        <taxon>Chaetomiaceae</taxon>
        <taxon>Thermothielavioides</taxon>
        <taxon>Thermothielavioides terrestris</taxon>
    </lineage>
</organism>
<dbReference type="AlphaFoldDB" id="G2QUC4"/>
<proteinExistence type="predicted"/>
<evidence type="ECO:0000313" key="2">
    <source>
        <dbReference type="EMBL" id="AEO63676.1"/>
    </source>
</evidence>
<dbReference type="PANTHER" id="PTHR47657:SF14">
    <property type="entry name" value="ZN(2)-C6 FUNGAL-TYPE DOMAIN-CONTAINING PROTEIN"/>
    <property type="match status" value="1"/>
</dbReference>
<accession>G2QUC4</accession>
<keyword evidence="3" id="KW-1185">Reference proteome</keyword>
<dbReference type="InterPro" id="IPR052400">
    <property type="entry name" value="Zn2-C6_fungal_TF"/>
</dbReference>
<name>G2QUC4_THETT</name>
<evidence type="ECO:0000313" key="3">
    <source>
        <dbReference type="Proteomes" id="UP000008181"/>
    </source>
</evidence>
<evidence type="ECO:0008006" key="4">
    <source>
        <dbReference type="Google" id="ProtNLM"/>
    </source>
</evidence>
<feature type="region of interest" description="Disordered" evidence="1">
    <location>
        <begin position="226"/>
        <end position="245"/>
    </location>
</feature>
<sequence>MDLTCLYLRRADRWRSDTGDSGHSGPSEDGGSPQSCTSPDRSWLDWSAVRAQAARMLEPAEFELLEHYLEHTSSDPTGEPEDQYTLRVGIPTLACQSKPLMLSVLAFAAVCKCSDIISQPVVSLEDRGRVQELLSVADGYHLASLREIQATLHEPKRNYDHVLANAGIMGMYGSGSHCMRIWLAKTRPALNDRQLCDYLTPEYAQWIRLFRAVRLAYAGLLTNAHGPPSPDVPPEYGHPSPGRAAHTTHAAVANHPLGPILAATVHSALARLHEKAGEIAVAQEEAAGYRSPELQTCFTALAILGNIVAQTFGSGSGGEGHHWDEGDAIDNPAPLADQLAEISEISPWLRRYVASISSVVPSRLPRRIIMSFVHKVPGRYLALLEEMLVDLAKPHPHSQPDQIDIRLDHIDLQLDQIDLGAAHGASDSREGEGEEERAEDPSIAHQLAIDIFAHWLVLVLLLDNVWWIGGIGAWELGRLVALRRDPRWRACLWNRDRDWWPESMCEVSRLLEKHR</sequence>
<dbReference type="GO" id="GO:0000981">
    <property type="term" value="F:DNA-binding transcription factor activity, RNA polymerase II-specific"/>
    <property type="evidence" value="ECO:0007669"/>
    <property type="project" value="TreeGrafter"/>
</dbReference>
<dbReference type="KEGG" id="ttt:THITE_2109214"/>
<protein>
    <recommendedName>
        <fullName evidence="4">Transcription factor domain-containing protein</fullName>
    </recommendedName>
</protein>
<evidence type="ECO:0000256" key="1">
    <source>
        <dbReference type="SAM" id="MobiDB-lite"/>
    </source>
</evidence>